<organism evidence="9 10">
    <name type="scientific">Nesterenkonia halobia</name>
    <dbReference type="NCBI Taxonomy" id="37922"/>
    <lineage>
        <taxon>Bacteria</taxon>
        <taxon>Bacillati</taxon>
        <taxon>Actinomycetota</taxon>
        <taxon>Actinomycetes</taxon>
        <taxon>Micrococcales</taxon>
        <taxon>Micrococcaceae</taxon>
        <taxon>Nesterenkonia</taxon>
    </lineage>
</organism>
<evidence type="ECO:0000256" key="7">
    <source>
        <dbReference type="SAM" id="MobiDB-lite"/>
    </source>
</evidence>
<sequence length="222" mass="23588">MVSEEWWTMISSIRGEVLQVGLDHAVVEVSGFGLEVSATPQTLTELRAGSETRLLTSFVPRQDDAPLLFGFAEAGEREIFTSLLSISGVGPRLALAVLSVHTPAEVRTAIAESDTAAFTRVPGIGKKTAQRILLELAGKLVIEQPAEEPSAAGDSAGDSDGAEAAGEQVREQVREALTSLGWTEKDARTAVEKELQARPELAEAAVSEVLRQTLRSLGGPTR</sequence>
<dbReference type="SUPFAM" id="SSF50249">
    <property type="entry name" value="Nucleic acid-binding proteins"/>
    <property type="match status" value="1"/>
</dbReference>
<dbReference type="Gene3D" id="1.10.150.20">
    <property type="entry name" value="5' to 3' exonuclease, C-terminal subdomain"/>
    <property type="match status" value="1"/>
</dbReference>
<dbReference type="CDD" id="cd14332">
    <property type="entry name" value="UBA_RuvA_C"/>
    <property type="match status" value="1"/>
</dbReference>
<name>A0ABP6RBD9_9MICC</name>
<dbReference type="InterPro" id="IPR000085">
    <property type="entry name" value="RuvA"/>
</dbReference>
<dbReference type="Pfam" id="PF07499">
    <property type="entry name" value="RuvA_C"/>
    <property type="match status" value="1"/>
</dbReference>
<dbReference type="SMART" id="SM00278">
    <property type="entry name" value="HhH1"/>
    <property type="match status" value="2"/>
</dbReference>
<feature type="domain" description="Helix-hairpin-helix DNA-binding motif class 1" evidence="8">
    <location>
        <begin position="116"/>
        <end position="135"/>
    </location>
</feature>
<evidence type="ECO:0000256" key="2">
    <source>
        <dbReference type="ARBA" id="ARBA00022763"/>
    </source>
</evidence>
<dbReference type="InterPro" id="IPR036267">
    <property type="entry name" value="RuvA_C_sf"/>
</dbReference>
<keyword evidence="10" id="KW-1185">Reference proteome</keyword>
<comment type="function">
    <text evidence="6">The RuvA-RuvB-RuvC complex processes Holliday junction (HJ) DNA during genetic recombination and DNA repair, while the RuvA-RuvB complex plays an important role in the rescue of blocked DNA replication forks via replication fork reversal (RFR). RuvA specifically binds to HJ cruciform DNA, conferring on it an open structure. The RuvB hexamer acts as an ATP-dependent pump, pulling dsDNA into and through the RuvAB complex. HJ branch migration allows RuvC to scan DNA until it finds its consensus sequence, where it cleaves and resolves the cruciform DNA.</text>
</comment>
<evidence type="ECO:0000256" key="3">
    <source>
        <dbReference type="ARBA" id="ARBA00023125"/>
    </source>
</evidence>
<protein>
    <recommendedName>
        <fullName evidence="6">Holliday junction branch migration complex subunit RuvA</fullName>
    </recommendedName>
</protein>
<keyword evidence="4 6" id="KW-0233">DNA recombination</keyword>
<dbReference type="HAMAP" id="MF_00031">
    <property type="entry name" value="DNA_HJ_migration_RuvA"/>
    <property type="match status" value="1"/>
</dbReference>
<evidence type="ECO:0000313" key="9">
    <source>
        <dbReference type="EMBL" id="GAA3283591.1"/>
    </source>
</evidence>
<evidence type="ECO:0000259" key="8">
    <source>
        <dbReference type="SMART" id="SM00278"/>
    </source>
</evidence>
<dbReference type="InterPro" id="IPR012340">
    <property type="entry name" value="NA-bd_OB-fold"/>
</dbReference>
<dbReference type="InterPro" id="IPR010994">
    <property type="entry name" value="RuvA_2-like"/>
</dbReference>
<reference evidence="10" key="1">
    <citation type="journal article" date="2019" name="Int. J. Syst. Evol. Microbiol.">
        <title>The Global Catalogue of Microorganisms (GCM) 10K type strain sequencing project: providing services to taxonomists for standard genome sequencing and annotation.</title>
        <authorList>
            <consortium name="The Broad Institute Genomics Platform"/>
            <consortium name="The Broad Institute Genome Sequencing Center for Infectious Disease"/>
            <person name="Wu L."/>
            <person name="Ma J."/>
        </authorList>
    </citation>
    <scope>NUCLEOTIDE SEQUENCE [LARGE SCALE GENOMIC DNA]</scope>
    <source>
        <strain evidence="10">JCM 11483</strain>
    </source>
</reference>
<dbReference type="InterPro" id="IPR013849">
    <property type="entry name" value="DNA_helicase_Holl-junc_RuvA_I"/>
</dbReference>
<comment type="similarity">
    <text evidence="6">Belongs to the RuvA family.</text>
</comment>
<evidence type="ECO:0000256" key="5">
    <source>
        <dbReference type="ARBA" id="ARBA00023204"/>
    </source>
</evidence>
<comment type="domain">
    <text evidence="6">Has three domains with a flexible linker between the domains II and III and assumes an 'L' shape. Domain III is highly mobile and contacts RuvB.</text>
</comment>
<dbReference type="SUPFAM" id="SSF47781">
    <property type="entry name" value="RuvA domain 2-like"/>
    <property type="match status" value="1"/>
</dbReference>
<dbReference type="Pfam" id="PF14520">
    <property type="entry name" value="HHH_5"/>
    <property type="match status" value="1"/>
</dbReference>
<dbReference type="Gene3D" id="1.10.8.10">
    <property type="entry name" value="DNA helicase RuvA subunit, C-terminal domain"/>
    <property type="match status" value="1"/>
</dbReference>
<keyword evidence="3 6" id="KW-0238">DNA-binding</keyword>
<feature type="region of interest" description="Domain I" evidence="6">
    <location>
        <begin position="9"/>
        <end position="72"/>
    </location>
</feature>
<feature type="region of interest" description="Flexible linker" evidence="6">
    <location>
        <begin position="152"/>
        <end position="164"/>
    </location>
</feature>
<evidence type="ECO:0000256" key="4">
    <source>
        <dbReference type="ARBA" id="ARBA00023172"/>
    </source>
</evidence>
<keyword evidence="1 6" id="KW-0963">Cytoplasm</keyword>
<dbReference type="Pfam" id="PF01330">
    <property type="entry name" value="RuvA_N"/>
    <property type="match status" value="1"/>
</dbReference>
<comment type="caution">
    <text evidence="9">The sequence shown here is derived from an EMBL/GenBank/DDBJ whole genome shotgun (WGS) entry which is preliminary data.</text>
</comment>
<dbReference type="Gene3D" id="2.40.50.140">
    <property type="entry name" value="Nucleic acid-binding proteins"/>
    <property type="match status" value="1"/>
</dbReference>
<evidence type="ECO:0000313" key="10">
    <source>
        <dbReference type="Proteomes" id="UP001501736"/>
    </source>
</evidence>
<proteinExistence type="inferred from homology"/>
<feature type="region of interest" description="Domain III" evidence="6">
    <location>
        <begin position="165"/>
        <end position="222"/>
    </location>
</feature>
<comment type="caution">
    <text evidence="6">Lacks conserved residue(s) required for the propagation of feature annotation.</text>
</comment>
<comment type="subcellular location">
    <subcellularLocation>
        <location evidence="6">Cytoplasm</location>
    </subcellularLocation>
</comment>
<dbReference type="SUPFAM" id="SSF46929">
    <property type="entry name" value="DNA helicase RuvA subunit, C-terminal domain"/>
    <property type="match status" value="1"/>
</dbReference>
<evidence type="ECO:0000256" key="6">
    <source>
        <dbReference type="HAMAP-Rule" id="MF_00031"/>
    </source>
</evidence>
<dbReference type="Proteomes" id="UP001501736">
    <property type="component" value="Unassembled WGS sequence"/>
</dbReference>
<gene>
    <name evidence="6 9" type="primary">ruvA</name>
    <name evidence="9" type="ORF">GCM10020260_12620</name>
</gene>
<keyword evidence="2 6" id="KW-0227">DNA damage</keyword>
<dbReference type="NCBIfam" id="TIGR00084">
    <property type="entry name" value="ruvA"/>
    <property type="match status" value="1"/>
</dbReference>
<keyword evidence="5 6" id="KW-0234">DNA repair</keyword>
<dbReference type="InterPro" id="IPR003583">
    <property type="entry name" value="Hlx-hairpin-Hlx_DNA-bd_motif"/>
</dbReference>
<feature type="domain" description="Helix-hairpin-helix DNA-binding motif class 1" evidence="8">
    <location>
        <begin position="81"/>
        <end position="100"/>
    </location>
</feature>
<accession>A0ABP6RBD9</accession>
<evidence type="ECO:0000256" key="1">
    <source>
        <dbReference type="ARBA" id="ARBA00022490"/>
    </source>
</evidence>
<dbReference type="InterPro" id="IPR011114">
    <property type="entry name" value="RuvA_C"/>
</dbReference>
<comment type="subunit">
    <text evidence="6">Homotetramer. Forms an RuvA(8)-RuvB(12)-Holliday junction (HJ) complex. HJ DNA is sandwiched between 2 RuvA tetramers; dsDNA enters through RuvA and exits via RuvB. An RuvB hexamer assembles on each DNA strand where it exits the tetramer. Each RuvB hexamer is contacted by two RuvA subunits (via domain III) on 2 adjacent RuvB subunits; this complex drives branch migration. In the full resolvosome a probable DNA-RuvA(4)-RuvB(12)-RuvC(2) complex forms which resolves the HJ.</text>
</comment>
<feature type="compositionally biased region" description="Low complexity" evidence="7">
    <location>
        <begin position="150"/>
        <end position="167"/>
    </location>
</feature>
<feature type="region of interest" description="Disordered" evidence="7">
    <location>
        <begin position="147"/>
        <end position="181"/>
    </location>
</feature>
<dbReference type="EMBL" id="BAAAYG010000004">
    <property type="protein sequence ID" value="GAA3283591.1"/>
    <property type="molecule type" value="Genomic_DNA"/>
</dbReference>